<dbReference type="InterPro" id="IPR051137">
    <property type="entry name" value="PP4R3-like"/>
</dbReference>
<evidence type="ECO:0000313" key="5">
    <source>
        <dbReference type="Proteomes" id="UP001652662"/>
    </source>
</evidence>
<evidence type="ECO:0000259" key="4">
    <source>
        <dbReference type="Pfam" id="PF22972"/>
    </source>
</evidence>
<dbReference type="GeneID" id="103561691"/>
<dbReference type="InterPro" id="IPR011989">
    <property type="entry name" value="ARM-like"/>
</dbReference>
<feature type="domain" description="Serine/threonine-protein phosphatase 4 regulatory subunit 3-like central" evidence="3">
    <location>
        <begin position="143"/>
        <end position="647"/>
    </location>
</feature>
<feature type="compositionally biased region" description="Low complexity" evidence="2">
    <location>
        <begin position="737"/>
        <end position="748"/>
    </location>
</feature>
<keyword evidence="5" id="KW-1185">Reference proteome</keyword>
<gene>
    <name evidence="6" type="primary">PPP4R3C</name>
</gene>
<evidence type="ECO:0000259" key="3">
    <source>
        <dbReference type="Pfam" id="PF04802"/>
    </source>
</evidence>
<dbReference type="InterPro" id="IPR055236">
    <property type="entry name" value="EVH1_PP4R3"/>
</dbReference>
<feature type="compositionally biased region" description="Acidic residues" evidence="2">
    <location>
        <begin position="755"/>
        <end position="767"/>
    </location>
</feature>
<feature type="domain" description="PP4R3 EVH1-like" evidence="4">
    <location>
        <begin position="8"/>
        <end position="101"/>
    </location>
</feature>
<evidence type="ECO:0000256" key="2">
    <source>
        <dbReference type="SAM" id="MobiDB-lite"/>
    </source>
</evidence>
<dbReference type="PANTHER" id="PTHR23318:SF19">
    <property type="entry name" value="PROTEIN PPP4R3C"/>
    <property type="match status" value="1"/>
</dbReference>
<dbReference type="Proteomes" id="UP001652662">
    <property type="component" value="Chromosome X"/>
</dbReference>
<comment type="similarity">
    <text evidence="1">Belongs to the SMEK family.</text>
</comment>
<evidence type="ECO:0000256" key="1">
    <source>
        <dbReference type="ARBA" id="ARBA00008809"/>
    </source>
</evidence>
<feature type="compositionally biased region" description="Polar residues" evidence="2">
    <location>
        <begin position="727"/>
        <end position="736"/>
    </location>
</feature>
<dbReference type="PANTHER" id="PTHR23318">
    <property type="entry name" value="ATP SYNTHASE GAMMA-RELATED"/>
    <property type="match status" value="1"/>
</dbReference>
<dbReference type="InterPro" id="IPR006887">
    <property type="entry name" value="P4R3-like_central_dom"/>
</dbReference>
<name>A0ABM4NCY7_EQUPR</name>
<feature type="compositionally biased region" description="Basic and acidic residues" evidence="2">
    <location>
        <begin position="705"/>
        <end position="726"/>
    </location>
</feature>
<sequence length="776" mass="89463">MEDKGHLVKVYMLNEDQEWDNIGIGYVSFTYVEQFEGVAMLVRSESDDSVILETKINTNEPYQKQQGTLIVWTHSDNRDVALSFQDEGSCHEIWEAICRLQGNPTIEITQDLLEEAGEEPPDEMLDPGSLIDLPNCELNTLEQISALVTSVLTSPRREESLAVLLENEDYIKKLLQLFHICENLRDMEGLHYLHKIIKGILFLNKTSLLEVLFSEECIMDVVGCLEYDPALAQPQRHREFLTQHAKFKEVVPITDSELRQKIHQTYRAQYIYDIVLPVPSPFEENVLSTVIAFIFFNKVEIVSMLQEDDKFLSDVFAQLRDKTISDDRRRELVFFFKEFCEFSQSLQPESKDALFTTLTELGILPALKIVMSVDDLQIRSAATDIFTYLLEHSPSMIQEFIMEEAQQSEDGNLFINLVIGQMVSDPDPELGGAVRSVELLRALLNPDNMLGTPGKCERSEFLNFFYKHCMHNFIAPLLAATSEEICEEKNIAGSDKSNKYCFNNYQTAQLLSLILELLTFCVQHHTYHIKSYIFSKDLLRRVLILMNSKHTFLVLSAVRFMRSMVGLQDEFYNDYIIKGNLFQPVVNVFLDNGNRYNMLNSAVIELFEYIREENIKPLVAHIVEKFYKAFESIEYVQTFKGLKINYEKEKEQQSQIQKNLLSTLFHKVFHSSSKVLEEKEEMCFKESKEEEEAVRPPLEDDFEDPSDKFVETTNPKENEDKVDLPKRTSSGNFKFTSSHSASIPSSSSVIRLVDYPDDDEEDTEEDTPPGKRPHLS</sequence>
<dbReference type="Pfam" id="PF04802">
    <property type="entry name" value="PP4R3"/>
    <property type="match status" value="1"/>
</dbReference>
<dbReference type="RefSeq" id="XP_070462802.1">
    <property type="nucleotide sequence ID" value="XM_070606701.1"/>
</dbReference>
<dbReference type="SUPFAM" id="SSF50729">
    <property type="entry name" value="PH domain-like"/>
    <property type="match status" value="1"/>
</dbReference>
<feature type="region of interest" description="Disordered" evidence="2">
    <location>
        <begin position="686"/>
        <end position="776"/>
    </location>
</feature>
<dbReference type="InterPro" id="IPR016024">
    <property type="entry name" value="ARM-type_fold"/>
</dbReference>
<evidence type="ECO:0000313" key="6">
    <source>
        <dbReference type="RefSeq" id="XP_070462802.1"/>
    </source>
</evidence>
<accession>A0ABM4NCY7</accession>
<dbReference type="InterPro" id="IPR011993">
    <property type="entry name" value="PH-like_dom_sf"/>
</dbReference>
<dbReference type="SUPFAM" id="SSF48371">
    <property type="entry name" value="ARM repeat"/>
    <property type="match status" value="1"/>
</dbReference>
<protein>
    <submittedName>
        <fullName evidence="6">Protein PPP4R3C</fullName>
    </submittedName>
</protein>
<organism evidence="5 6">
    <name type="scientific">Equus przewalskii</name>
    <name type="common">Przewalski's horse</name>
    <name type="synonym">Equus caballus przewalskii</name>
    <dbReference type="NCBI Taxonomy" id="9798"/>
    <lineage>
        <taxon>Eukaryota</taxon>
        <taxon>Metazoa</taxon>
        <taxon>Chordata</taxon>
        <taxon>Craniata</taxon>
        <taxon>Vertebrata</taxon>
        <taxon>Euteleostomi</taxon>
        <taxon>Mammalia</taxon>
        <taxon>Eutheria</taxon>
        <taxon>Laurasiatheria</taxon>
        <taxon>Perissodactyla</taxon>
        <taxon>Equidae</taxon>
        <taxon>Equus</taxon>
    </lineage>
</organism>
<proteinExistence type="inferred from homology"/>
<dbReference type="Gene3D" id="1.25.10.10">
    <property type="entry name" value="Leucine-rich Repeat Variant"/>
    <property type="match status" value="1"/>
</dbReference>
<feature type="compositionally biased region" description="Basic and acidic residues" evidence="2">
    <location>
        <begin position="686"/>
        <end position="698"/>
    </location>
</feature>
<dbReference type="Pfam" id="PF22972">
    <property type="entry name" value="EVH1_PP4R3"/>
    <property type="match status" value="1"/>
</dbReference>
<dbReference type="Gene3D" id="2.30.29.30">
    <property type="entry name" value="Pleckstrin-homology domain (PH domain)/Phosphotyrosine-binding domain (PTB)"/>
    <property type="match status" value="1"/>
</dbReference>
<reference evidence="6" key="1">
    <citation type="submission" date="2025-08" db="UniProtKB">
        <authorList>
            <consortium name="RefSeq"/>
        </authorList>
    </citation>
    <scope>IDENTIFICATION</scope>
    <source>
        <tissue evidence="6">Blood</tissue>
    </source>
</reference>